<dbReference type="OrthoDB" id="1735038at2759"/>
<organism evidence="6 7">
    <name type="scientific">Smittium megazygosporum</name>
    <dbReference type="NCBI Taxonomy" id="133381"/>
    <lineage>
        <taxon>Eukaryota</taxon>
        <taxon>Fungi</taxon>
        <taxon>Fungi incertae sedis</taxon>
        <taxon>Zoopagomycota</taxon>
        <taxon>Kickxellomycotina</taxon>
        <taxon>Harpellomycetes</taxon>
        <taxon>Harpellales</taxon>
        <taxon>Legeriomycetaceae</taxon>
        <taxon>Smittium</taxon>
    </lineage>
</organism>
<dbReference type="GO" id="GO:0006508">
    <property type="term" value="P:proteolysis"/>
    <property type="evidence" value="ECO:0007669"/>
    <property type="project" value="UniProtKB-KW"/>
</dbReference>
<dbReference type="SUPFAM" id="SSF53474">
    <property type="entry name" value="alpha/beta-Hydrolases"/>
    <property type="match status" value="1"/>
</dbReference>
<evidence type="ECO:0000256" key="2">
    <source>
        <dbReference type="ARBA" id="ARBA00022670"/>
    </source>
</evidence>
<keyword evidence="3" id="KW-0732">Signal</keyword>
<evidence type="ECO:0000313" key="7">
    <source>
        <dbReference type="Proteomes" id="UP000245609"/>
    </source>
</evidence>
<evidence type="ECO:0000256" key="4">
    <source>
        <dbReference type="ARBA" id="ARBA00022801"/>
    </source>
</evidence>
<dbReference type="Proteomes" id="UP000245609">
    <property type="component" value="Unassembled WGS sequence"/>
</dbReference>
<dbReference type="InterPro" id="IPR029058">
    <property type="entry name" value="AB_hydrolase_fold"/>
</dbReference>
<keyword evidence="4" id="KW-0378">Hydrolase</keyword>
<evidence type="ECO:0000256" key="1">
    <source>
        <dbReference type="ARBA" id="ARBA00011079"/>
    </source>
</evidence>
<dbReference type="PANTHER" id="PTHR11010">
    <property type="entry name" value="PROTEASE S28 PRO-X CARBOXYPEPTIDASE-RELATED"/>
    <property type="match status" value="1"/>
</dbReference>
<evidence type="ECO:0000313" key="6">
    <source>
        <dbReference type="EMBL" id="PVV04480.1"/>
    </source>
</evidence>
<dbReference type="InterPro" id="IPR008758">
    <property type="entry name" value="Peptidase_S28"/>
</dbReference>
<gene>
    <name evidence="6" type="ORF">BB560_001024</name>
</gene>
<dbReference type="Pfam" id="PF05577">
    <property type="entry name" value="Peptidase_S28"/>
    <property type="match status" value="2"/>
</dbReference>
<keyword evidence="5" id="KW-0325">Glycoprotein</keyword>
<dbReference type="GO" id="GO:0008239">
    <property type="term" value="F:dipeptidyl-peptidase activity"/>
    <property type="evidence" value="ECO:0007669"/>
    <property type="project" value="TreeGrafter"/>
</dbReference>
<accession>A0A2T9ZIT8</accession>
<evidence type="ECO:0000256" key="3">
    <source>
        <dbReference type="ARBA" id="ARBA00022729"/>
    </source>
</evidence>
<dbReference type="AlphaFoldDB" id="A0A2T9ZIT8"/>
<evidence type="ECO:0000256" key="5">
    <source>
        <dbReference type="ARBA" id="ARBA00023180"/>
    </source>
</evidence>
<protein>
    <submittedName>
        <fullName evidence="6">Uncharacterized protein</fullName>
    </submittedName>
</protein>
<dbReference type="GO" id="GO:0070008">
    <property type="term" value="F:serine-type exopeptidase activity"/>
    <property type="evidence" value="ECO:0007669"/>
    <property type="project" value="InterPro"/>
</dbReference>
<keyword evidence="7" id="KW-1185">Reference proteome</keyword>
<dbReference type="EMBL" id="MBFS01000117">
    <property type="protein sequence ID" value="PVV04480.1"/>
    <property type="molecule type" value="Genomic_DNA"/>
</dbReference>
<proteinExistence type="inferred from homology"/>
<comment type="caution">
    <text evidence="6">The sequence shown here is derived from an EMBL/GenBank/DDBJ whole genome shotgun (WGS) entry which is preliminary data.</text>
</comment>
<comment type="similarity">
    <text evidence="1">Belongs to the peptidase S28 family.</text>
</comment>
<keyword evidence="2" id="KW-0645">Protease</keyword>
<sequence length="696" mass="80402">MDVSENRNYHRIESIDQDRCSDIANPQRFHNPIQDQNHRQNQSLVHLNSCDPYGTNTQDHQFKSNSAFQKIKAFLHSGCVSIQGSINKHLSSPENSNRFNNLHNASINNSDPFQRFEFLQYIDHFNSSNGLPGNNTFLQSFYVNDQFYRPGGPIWLYCQGEIPSRPELIVKYDQDPTFDLSLVESTQGLIVLLEMRYYGNSTIFSSFTTENMRYLTVNQIIADYANLIKNINLENYSRKYKDFINLVEPKLQSSNNTGSDVKKKIKQKWFVFGASFSASLAQWARIKYPELIHAAYASSGPVEIVPSHYYSDIAVYSAIDCSDQLVYRIELLDYFFEVHGNKRNLNLFTTYRAIIKDLFGFSLLEDVDFLYLLTSIVERLVTISRPVQGCVPLDLTNFCSFFDPATKPLDFLLDKNNRTEIDQFFKRSLSYLKPYANAIKSLVTNKKTNQSLDPKTAALSKLGHELLPSGNRGWLWLKCNQLGTFQTSYKLLQDKDVILRNKTIYTGTNTTGSSNSNSKTQMFSKNVKSVRPKLLSLEKYYWQLCQEWFGFDSNYSRIYNLNSEFGGKYVPVDSKTVYVEGELDPNYWSSVVHHRNSVEMHSEDNSILLLVSNSRKRSEDGYYNLDSKDVHLQTLYKKEQDSSNKEDLLSPYYPNVISIPTGYHHSELLPPSLYNTSDLFLARQKIMKLFMKWSNE</sequence>
<dbReference type="PANTHER" id="PTHR11010:SF38">
    <property type="entry name" value="LYSOSOMAL PRO-X CARBOXYPEPTIDASE"/>
    <property type="match status" value="1"/>
</dbReference>
<reference evidence="6 7" key="1">
    <citation type="journal article" date="2018" name="MBio">
        <title>Comparative Genomics Reveals the Core Gene Toolbox for the Fungus-Insect Symbiosis.</title>
        <authorList>
            <person name="Wang Y."/>
            <person name="Stata M."/>
            <person name="Wang W."/>
            <person name="Stajich J.E."/>
            <person name="White M.M."/>
            <person name="Moncalvo J.M."/>
        </authorList>
    </citation>
    <scope>NUCLEOTIDE SEQUENCE [LARGE SCALE GENOMIC DNA]</scope>
    <source>
        <strain evidence="6 7">SC-DP-2</strain>
    </source>
</reference>
<name>A0A2T9ZIT8_9FUNG</name>
<dbReference type="Gene3D" id="3.40.50.1820">
    <property type="entry name" value="alpha/beta hydrolase"/>
    <property type="match status" value="2"/>
</dbReference>